<comment type="caution">
    <text evidence="2">The sequence shown here is derived from an EMBL/GenBank/DDBJ whole genome shotgun (WGS) entry which is preliminary data.</text>
</comment>
<feature type="region of interest" description="Disordered" evidence="1">
    <location>
        <begin position="85"/>
        <end position="134"/>
    </location>
</feature>
<dbReference type="AlphaFoldDB" id="A0A8J3ZKN5"/>
<dbReference type="EMBL" id="BOPG01000126">
    <property type="protein sequence ID" value="GIJ64717.1"/>
    <property type="molecule type" value="Genomic_DNA"/>
</dbReference>
<sequence>MPRGLLEWAGAVTKAGRSAAPDQRAGTGPADRRVGAAAPQIGGAAFYHLFVRVAAGRHVMGSATPSTCAPNTEILPTLTDASDDLRTLGDLGHDGESDTIPWRSPQRRPPRRPMAAAEQAQDSVRAIGERGNRC</sequence>
<gene>
    <name evidence="2" type="ORF">Vau01_122330</name>
</gene>
<name>A0A8J3ZKN5_9ACTN</name>
<evidence type="ECO:0000313" key="3">
    <source>
        <dbReference type="Proteomes" id="UP000612585"/>
    </source>
</evidence>
<proteinExistence type="predicted"/>
<organism evidence="2 3">
    <name type="scientific">Virgisporangium aurantiacum</name>
    <dbReference type="NCBI Taxonomy" id="175570"/>
    <lineage>
        <taxon>Bacteria</taxon>
        <taxon>Bacillati</taxon>
        <taxon>Actinomycetota</taxon>
        <taxon>Actinomycetes</taxon>
        <taxon>Micromonosporales</taxon>
        <taxon>Micromonosporaceae</taxon>
        <taxon>Virgisporangium</taxon>
    </lineage>
</organism>
<reference evidence="2" key="1">
    <citation type="submission" date="2021-01" db="EMBL/GenBank/DDBJ databases">
        <title>Whole genome shotgun sequence of Virgisporangium aurantiacum NBRC 16421.</title>
        <authorList>
            <person name="Komaki H."/>
            <person name="Tamura T."/>
        </authorList>
    </citation>
    <scope>NUCLEOTIDE SEQUENCE</scope>
    <source>
        <strain evidence="2">NBRC 16421</strain>
    </source>
</reference>
<accession>A0A8J3ZKN5</accession>
<evidence type="ECO:0000256" key="1">
    <source>
        <dbReference type="SAM" id="MobiDB-lite"/>
    </source>
</evidence>
<dbReference type="RefSeq" id="WP_204014030.1">
    <property type="nucleotide sequence ID" value="NZ_BOPG01000126.1"/>
</dbReference>
<feature type="compositionally biased region" description="Basic and acidic residues" evidence="1">
    <location>
        <begin position="85"/>
        <end position="96"/>
    </location>
</feature>
<dbReference type="Proteomes" id="UP000612585">
    <property type="component" value="Unassembled WGS sequence"/>
</dbReference>
<evidence type="ECO:0000313" key="2">
    <source>
        <dbReference type="EMBL" id="GIJ64717.1"/>
    </source>
</evidence>
<protein>
    <submittedName>
        <fullName evidence="2">Uncharacterized protein</fullName>
    </submittedName>
</protein>
<feature type="region of interest" description="Disordered" evidence="1">
    <location>
        <begin position="13"/>
        <end position="34"/>
    </location>
</feature>
<keyword evidence="3" id="KW-1185">Reference proteome</keyword>